<dbReference type="AlphaFoldDB" id="A0A3P6SGP5"/>
<evidence type="ECO:0000313" key="4">
    <source>
        <dbReference type="Proteomes" id="UP000281553"/>
    </source>
</evidence>
<feature type="transmembrane region" description="Helical" evidence="2">
    <location>
        <begin position="65"/>
        <end position="88"/>
    </location>
</feature>
<protein>
    <submittedName>
        <fullName evidence="3">Uncharacterized protein</fullName>
    </submittedName>
</protein>
<keyword evidence="2" id="KW-0812">Transmembrane</keyword>
<evidence type="ECO:0000256" key="1">
    <source>
        <dbReference type="SAM" id="MobiDB-lite"/>
    </source>
</evidence>
<keyword evidence="2" id="KW-1133">Transmembrane helix</keyword>
<keyword evidence="4" id="KW-1185">Reference proteome</keyword>
<feature type="region of interest" description="Disordered" evidence="1">
    <location>
        <begin position="239"/>
        <end position="259"/>
    </location>
</feature>
<feature type="transmembrane region" description="Helical" evidence="2">
    <location>
        <begin position="206"/>
        <end position="226"/>
    </location>
</feature>
<sequence>MLKITNYPITREKQRLTAYLLLVFFGSFVETLPELLLANPHTEDCACAALPKNFAVLTVLYAHSFLWVGILGLTYPAILVHICIALVLRLGRTERGGFADDIDELYFLKPACTTITTTSAPPVATSTNPKRSGAGILAKSDNRSASHVCSASFCTLPLTAAYIVGTAFDSVQKLLSAAGVIIYKLCSSAHQFSVILMNLFSTPMPLILLFHIPAMRSLFFVAIAFIQKMICKIKAMKTGDLPQSDSSSPLEDVPNDLSS</sequence>
<reference evidence="3 4" key="1">
    <citation type="submission" date="2018-11" db="EMBL/GenBank/DDBJ databases">
        <authorList>
            <consortium name="Pathogen Informatics"/>
        </authorList>
    </citation>
    <scope>NUCLEOTIDE SEQUENCE [LARGE SCALE GENOMIC DNA]</scope>
</reference>
<evidence type="ECO:0000313" key="3">
    <source>
        <dbReference type="EMBL" id="VDK75162.1"/>
    </source>
</evidence>
<evidence type="ECO:0000256" key="2">
    <source>
        <dbReference type="SAM" id="Phobius"/>
    </source>
</evidence>
<gene>
    <name evidence="3" type="ORF">DILT_LOCUS2644</name>
</gene>
<name>A0A3P6SGP5_DIBLA</name>
<keyword evidence="2" id="KW-0472">Membrane</keyword>
<feature type="transmembrane region" description="Helical" evidence="2">
    <location>
        <begin position="16"/>
        <end position="33"/>
    </location>
</feature>
<proteinExistence type="predicted"/>
<dbReference type="EMBL" id="UYRU01042405">
    <property type="protein sequence ID" value="VDK75162.1"/>
    <property type="molecule type" value="Genomic_DNA"/>
</dbReference>
<organism evidence="3 4">
    <name type="scientific">Dibothriocephalus latus</name>
    <name type="common">Fish tapeworm</name>
    <name type="synonym">Diphyllobothrium latum</name>
    <dbReference type="NCBI Taxonomy" id="60516"/>
    <lineage>
        <taxon>Eukaryota</taxon>
        <taxon>Metazoa</taxon>
        <taxon>Spiralia</taxon>
        <taxon>Lophotrochozoa</taxon>
        <taxon>Platyhelminthes</taxon>
        <taxon>Cestoda</taxon>
        <taxon>Eucestoda</taxon>
        <taxon>Diphyllobothriidea</taxon>
        <taxon>Diphyllobothriidae</taxon>
        <taxon>Dibothriocephalus</taxon>
    </lineage>
</organism>
<accession>A0A3P6SGP5</accession>
<dbReference type="Proteomes" id="UP000281553">
    <property type="component" value="Unassembled WGS sequence"/>
</dbReference>